<gene>
    <name evidence="9" type="primary">SAS6</name>
    <name evidence="9" type="ORF">TR117022</name>
</gene>
<evidence type="ECO:0000256" key="6">
    <source>
        <dbReference type="SAM" id="Coils"/>
    </source>
</evidence>
<feature type="coiled-coil region" evidence="6">
    <location>
        <begin position="357"/>
        <end position="468"/>
    </location>
</feature>
<name>A0A0X3NL25_SCHSO</name>
<keyword evidence="3 6" id="KW-0175">Coiled coil</keyword>
<reference evidence="9" key="1">
    <citation type="submission" date="2016-01" db="EMBL/GenBank/DDBJ databases">
        <title>Reference transcriptome for the parasite Schistocephalus solidus: insights into the molecular evolution of parasitism.</title>
        <authorList>
            <person name="Hebert F.O."/>
            <person name="Grambauer S."/>
            <person name="Barber I."/>
            <person name="Landry C.R."/>
            <person name="Aubin-Horth N."/>
        </authorList>
    </citation>
    <scope>NUCLEOTIDE SEQUENCE</scope>
</reference>
<dbReference type="Gene3D" id="2.170.210.20">
    <property type="entry name" value="Spindle assembly abnormal protein 6, N-terminal domain"/>
    <property type="match status" value="1"/>
</dbReference>
<feature type="coiled-coil region" evidence="6">
    <location>
        <begin position="141"/>
        <end position="168"/>
    </location>
</feature>
<dbReference type="Pfam" id="PF16531">
    <property type="entry name" value="SAS-6_N"/>
    <property type="match status" value="1"/>
</dbReference>
<dbReference type="InterPro" id="IPR032396">
    <property type="entry name" value="SAS-6_N"/>
</dbReference>
<feature type="compositionally biased region" description="Polar residues" evidence="7">
    <location>
        <begin position="666"/>
        <end position="693"/>
    </location>
</feature>
<proteinExistence type="predicted"/>
<evidence type="ECO:0000259" key="8">
    <source>
        <dbReference type="Pfam" id="PF16531"/>
    </source>
</evidence>
<dbReference type="InterPro" id="IPR038558">
    <property type="entry name" value="SAS-6_N_sf"/>
</dbReference>
<evidence type="ECO:0000256" key="3">
    <source>
        <dbReference type="ARBA" id="ARBA00023054"/>
    </source>
</evidence>
<sequence>MGKIYQRDHVVYCEIKKIITVTVELQDPSNSQVEKSLDISLTDCHDLYFLFTAKMFSSDYQKLKEQQGLLVEYSAFAQMLVDLLTKCSKEEGSSSPRYILQFSESSPHILRITETTDFRHLTHLAVELTAASDEALKAYLVSVVKRNKAEYERQIEDLRNLEGKLNVNLSNSERIINDISKQLEDVSLTKETVIAALKENHAAELEKLRESHESMIVSVQTKLALERKAAEEATEKMKISMQATIDSQHTELEKLNGLILALNSKVSLLNSSISEKEATLATLRKENDVLKDEVICERTRKEQLDADNFKLNQKICGLETDLAAERQKNHVIDAELIHQKEKVRLTLEDSQRRGKHLERTEKLLKQQTTEIAKANSIIKQLQRELKNSQTKAKLRGQVATEQEKVLTSKELELEDLQQKVEQLKTKLNAEQRQCEDGRAKLLKVESELEEAQKTIKSNENIINWLNRQISESYSTSLHNRLKSSGVPVSGVSDSLFDVSKLKAPFDGGASGVPALKPTNFTAAPFLPLSVTSLTALTSTAGEGLISTGKGQTTTCQSPSVPSRSSVSTAPQTNAGLVLVAAGESSLSRPPILLSATDKSQVSTGHTTAPPREFSTAAVDARKPSNRPSQGTPSDLKCVPSYPLPPKPRTLGYGDFPGFDRHVTPGLDSQSVSCDEKQQQSLTSSFFPQTNTAR</sequence>
<feature type="domain" description="Spindle assembly abnormal protein 6 N-terminal" evidence="8">
    <location>
        <begin position="14"/>
        <end position="128"/>
    </location>
</feature>
<dbReference type="GO" id="GO:0005813">
    <property type="term" value="C:centrosome"/>
    <property type="evidence" value="ECO:0007669"/>
    <property type="project" value="UniProtKB-SubCell"/>
</dbReference>
<dbReference type="PANTHER" id="PTHR44281">
    <property type="entry name" value="SPINDLE ASSEMBLY ABNORMAL PROTEIN 6 HOMOLOG"/>
    <property type="match status" value="1"/>
</dbReference>
<evidence type="ECO:0000256" key="5">
    <source>
        <dbReference type="ARBA" id="ARBA00023306"/>
    </source>
</evidence>
<feature type="compositionally biased region" description="Low complexity" evidence="7">
    <location>
        <begin position="557"/>
        <end position="567"/>
    </location>
</feature>
<organism evidence="9">
    <name type="scientific">Schistocephalus solidus</name>
    <name type="common">Tapeworm</name>
    <dbReference type="NCBI Taxonomy" id="70667"/>
    <lineage>
        <taxon>Eukaryota</taxon>
        <taxon>Metazoa</taxon>
        <taxon>Spiralia</taxon>
        <taxon>Lophotrochozoa</taxon>
        <taxon>Platyhelminthes</taxon>
        <taxon>Cestoda</taxon>
        <taxon>Eucestoda</taxon>
        <taxon>Diphyllobothriidea</taxon>
        <taxon>Diphyllobothriidae</taxon>
        <taxon>Schistocephalus</taxon>
    </lineage>
</organism>
<feature type="region of interest" description="Disordered" evidence="7">
    <location>
        <begin position="544"/>
        <end position="569"/>
    </location>
</feature>
<feature type="region of interest" description="Disordered" evidence="7">
    <location>
        <begin position="594"/>
        <end position="693"/>
    </location>
</feature>
<dbReference type="PANTHER" id="PTHR44281:SF2">
    <property type="entry name" value="SPINDLE ASSEMBLY ABNORMAL PROTEIN 6 HOMOLOG"/>
    <property type="match status" value="1"/>
</dbReference>
<evidence type="ECO:0000256" key="1">
    <source>
        <dbReference type="ARBA" id="ARBA00004300"/>
    </source>
</evidence>
<evidence type="ECO:0000256" key="2">
    <source>
        <dbReference type="ARBA" id="ARBA00022490"/>
    </source>
</evidence>
<dbReference type="CDD" id="cd10142">
    <property type="entry name" value="HD_SAS6_N"/>
    <property type="match status" value="1"/>
</dbReference>
<keyword evidence="4" id="KW-0206">Cytoskeleton</keyword>
<dbReference type="EMBL" id="GEEE01012278">
    <property type="protein sequence ID" value="JAP50947.1"/>
    <property type="molecule type" value="Transcribed_RNA"/>
</dbReference>
<comment type="subcellular location">
    <subcellularLocation>
        <location evidence="1">Cytoplasm</location>
        <location evidence="1">Cytoskeleton</location>
        <location evidence="1">Microtubule organizing center</location>
        <location evidence="1">Centrosome</location>
    </subcellularLocation>
</comment>
<accession>A0A0X3NL25</accession>
<protein>
    <submittedName>
        <fullName evidence="9">Spindle assembly abnormal protein 6 homolog</fullName>
    </submittedName>
</protein>
<evidence type="ECO:0000256" key="7">
    <source>
        <dbReference type="SAM" id="MobiDB-lite"/>
    </source>
</evidence>
<dbReference type="AlphaFoldDB" id="A0A0X3NL25"/>
<keyword evidence="5" id="KW-0131">Cell cycle</keyword>
<evidence type="ECO:0000313" key="9">
    <source>
        <dbReference type="EMBL" id="JAP40193.1"/>
    </source>
</evidence>
<feature type="compositionally biased region" description="Polar residues" evidence="7">
    <location>
        <begin position="596"/>
        <end position="606"/>
    </location>
</feature>
<keyword evidence="2" id="KW-0963">Cytoplasm</keyword>
<dbReference type="EMBL" id="GEEE01023032">
    <property type="protein sequence ID" value="JAP40193.1"/>
    <property type="molecule type" value="Transcribed_RNA"/>
</dbReference>
<evidence type="ECO:0000256" key="4">
    <source>
        <dbReference type="ARBA" id="ARBA00023212"/>
    </source>
</evidence>